<proteinExistence type="predicted"/>
<evidence type="ECO:0000256" key="1">
    <source>
        <dbReference type="SAM" id="MobiDB-lite"/>
    </source>
</evidence>
<dbReference type="AlphaFoldDB" id="A0A7S3B333"/>
<organism evidence="2">
    <name type="scientific">Haptolina ericina</name>
    <dbReference type="NCBI Taxonomy" id="156174"/>
    <lineage>
        <taxon>Eukaryota</taxon>
        <taxon>Haptista</taxon>
        <taxon>Haptophyta</taxon>
        <taxon>Prymnesiophyceae</taxon>
        <taxon>Prymnesiales</taxon>
        <taxon>Prymnesiaceae</taxon>
        <taxon>Haptolina</taxon>
    </lineage>
</organism>
<accession>A0A7S3B333</accession>
<feature type="compositionally biased region" description="Basic and acidic residues" evidence="1">
    <location>
        <begin position="66"/>
        <end position="75"/>
    </location>
</feature>
<reference evidence="2" key="1">
    <citation type="submission" date="2021-01" db="EMBL/GenBank/DDBJ databases">
        <authorList>
            <person name="Corre E."/>
            <person name="Pelletier E."/>
            <person name="Niang G."/>
            <person name="Scheremetjew M."/>
            <person name="Finn R."/>
            <person name="Kale V."/>
            <person name="Holt S."/>
            <person name="Cochrane G."/>
            <person name="Meng A."/>
            <person name="Brown T."/>
            <person name="Cohen L."/>
        </authorList>
    </citation>
    <scope>NUCLEOTIDE SEQUENCE</scope>
    <source>
        <strain evidence="2">CCMP281</strain>
    </source>
</reference>
<evidence type="ECO:0000313" key="2">
    <source>
        <dbReference type="EMBL" id="CAE0120891.1"/>
    </source>
</evidence>
<protein>
    <submittedName>
        <fullName evidence="2">Uncharacterized protein</fullName>
    </submittedName>
</protein>
<name>A0A7S3B333_9EUKA</name>
<gene>
    <name evidence="2" type="ORF">HERI1096_LOCUS21592</name>
</gene>
<feature type="region of interest" description="Disordered" evidence="1">
    <location>
        <begin position="64"/>
        <end position="91"/>
    </location>
</feature>
<sequence length="147" mass="15762">MSAVVLTGVVIVICRRELPFDADAFDPGRHRCVAEQGVSKFVVAHISVLKEAAKAAQGQGLPENIARADTRRPKLIDLSGSRTQEVSVTTPPEELVKKTIADLKAANFTSKGDHEKVKVQLEAFELSIRQEASSTNGESPVKGKGGQ</sequence>
<feature type="compositionally biased region" description="Polar residues" evidence="1">
    <location>
        <begin position="80"/>
        <end position="90"/>
    </location>
</feature>
<dbReference type="EMBL" id="HBHX01038820">
    <property type="protein sequence ID" value="CAE0120891.1"/>
    <property type="molecule type" value="Transcribed_RNA"/>
</dbReference>